<protein>
    <recommendedName>
        <fullName evidence="1">NAD(P)-binding domain-containing protein</fullName>
    </recommendedName>
</protein>
<dbReference type="FunFam" id="3.40.50.720:FF:000349">
    <property type="entry name" value="Uncharacterized protein At1g32220, chloroplastic"/>
    <property type="match status" value="1"/>
</dbReference>
<gene>
    <name evidence="2" type="ORF">KC19_12G023700</name>
</gene>
<evidence type="ECO:0000313" key="2">
    <source>
        <dbReference type="EMBL" id="KAG0553593.1"/>
    </source>
</evidence>
<comment type="caution">
    <text evidence="2">The sequence shown here is derived from an EMBL/GenBank/DDBJ whole genome shotgun (WGS) entry which is preliminary data.</text>
</comment>
<dbReference type="EMBL" id="CM026433">
    <property type="protein sequence ID" value="KAG0553593.1"/>
    <property type="molecule type" value="Genomic_DNA"/>
</dbReference>
<organism evidence="2 3">
    <name type="scientific">Ceratodon purpureus</name>
    <name type="common">Fire moss</name>
    <name type="synonym">Dicranum purpureum</name>
    <dbReference type="NCBI Taxonomy" id="3225"/>
    <lineage>
        <taxon>Eukaryota</taxon>
        <taxon>Viridiplantae</taxon>
        <taxon>Streptophyta</taxon>
        <taxon>Embryophyta</taxon>
        <taxon>Bryophyta</taxon>
        <taxon>Bryophytina</taxon>
        <taxon>Bryopsida</taxon>
        <taxon>Dicranidae</taxon>
        <taxon>Pseudoditrichales</taxon>
        <taxon>Ditrichaceae</taxon>
        <taxon>Ceratodon</taxon>
    </lineage>
</organism>
<name>A0A8T0G2Y9_CERPU</name>
<dbReference type="GO" id="GO:0044877">
    <property type="term" value="F:protein-containing complex binding"/>
    <property type="evidence" value="ECO:0007669"/>
    <property type="project" value="TreeGrafter"/>
</dbReference>
<sequence length="323" mass="34265">MAAMAASVGSTSTRLCASSSLSVSSRTEAPGALLSSLRLRQELLLPASAGVSAQRASGSWRQVNATYSNFTNSPDYDAAPIDVPADVQAQKILVLGGNGFVGTAVCKAAVLQGISVVSLSRSGRPMTRAPWADQVTWVAGDVFLTDWDSLLGGVEAVVSTLGTIGPNEQMEKINGDANIIAVNAAKNAGVKKFIYISVHDYNLPEFALNNGYFSGKRKAESEILTAFPTSGTILRPGFIYGTKNVNGIDIPLNLLGEPLEKLLEATATFTRPLQNLPASDLLLASPVNVDDVAAAVIRALIYDYYYGIFTIEQIKDMAKEMAR</sequence>
<keyword evidence="3" id="KW-1185">Reference proteome</keyword>
<dbReference type="InterPro" id="IPR051207">
    <property type="entry name" value="ComplexI_NDUFA9_subunit"/>
</dbReference>
<accession>A0A8T0G2Y9</accession>
<dbReference type="PANTHER" id="PTHR12126:SF5">
    <property type="entry name" value="OS04G0403500 PROTEIN"/>
    <property type="match status" value="1"/>
</dbReference>
<dbReference type="SUPFAM" id="SSF51735">
    <property type="entry name" value="NAD(P)-binding Rossmann-fold domains"/>
    <property type="match status" value="1"/>
</dbReference>
<feature type="domain" description="NAD(P)-binding" evidence="1">
    <location>
        <begin position="96"/>
        <end position="241"/>
    </location>
</feature>
<evidence type="ECO:0000259" key="1">
    <source>
        <dbReference type="Pfam" id="PF13460"/>
    </source>
</evidence>
<dbReference type="InterPro" id="IPR016040">
    <property type="entry name" value="NAD(P)-bd_dom"/>
</dbReference>
<dbReference type="Gene3D" id="3.40.50.720">
    <property type="entry name" value="NAD(P)-binding Rossmann-like Domain"/>
    <property type="match status" value="1"/>
</dbReference>
<dbReference type="AlphaFoldDB" id="A0A8T0G2Y9"/>
<dbReference type="Proteomes" id="UP000822688">
    <property type="component" value="Chromosome 12"/>
</dbReference>
<proteinExistence type="predicted"/>
<reference evidence="2" key="1">
    <citation type="submission" date="2020-06" db="EMBL/GenBank/DDBJ databases">
        <title>WGS assembly of Ceratodon purpureus strain R40.</title>
        <authorList>
            <person name="Carey S.B."/>
            <person name="Jenkins J."/>
            <person name="Shu S."/>
            <person name="Lovell J.T."/>
            <person name="Sreedasyam A."/>
            <person name="Maumus F."/>
            <person name="Tiley G.P."/>
            <person name="Fernandez-Pozo N."/>
            <person name="Barry K."/>
            <person name="Chen C."/>
            <person name="Wang M."/>
            <person name="Lipzen A."/>
            <person name="Daum C."/>
            <person name="Saski C.A."/>
            <person name="Payton A.C."/>
            <person name="Mcbreen J.C."/>
            <person name="Conrad R.E."/>
            <person name="Kollar L.M."/>
            <person name="Olsson S."/>
            <person name="Huttunen S."/>
            <person name="Landis J.B."/>
            <person name="Wickett N.J."/>
            <person name="Johnson M.G."/>
            <person name="Rensing S.A."/>
            <person name="Grimwood J."/>
            <person name="Schmutz J."/>
            <person name="Mcdaniel S.F."/>
        </authorList>
    </citation>
    <scope>NUCLEOTIDE SEQUENCE</scope>
    <source>
        <strain evidence="2">R40</strain>
    </source>
</reference>
<dbReference type="Pfam" id="PF13460">
    <property type="entry name" value="NAD_binding_10"/>
    <property type="match status" value="1"/>
</dbReference>
<dbReference type="InterPro" id="IPR036291">
    <property type="entry name" value="NAD(P)-bd_dom_sf"/>
</dbReference>
<dbReference type="GO" id="GO:0005739">
    <property type="term" value="C:mitochondrion"/>
    <property type="evidence" value="ECO:0007669"/>
    <property type="project" value="TreeGrafter"/>
</dbReference>
<dbReference type="PANTHER" id="PTHR12126">
    <property type="entry name" value="NADH-UBIQUINONE OXIDOREDUCTASE 39 KDA SUBUNIT-RELATED"/>
    <property type="match status" value="1"/>
</dbReference>
<evidence type="ECO:0000313" key="3">
    <source>
        <dbReference type="Proteomes" id="UP000822688"/>
    </source>
</evidence>